<sequence length="177" mass="20365">MPFGLRNAGQTFQRFMDEVFRGLNGYVYLDDMVVSSKDFSTHMHELRQVFQRLDQYNIVLKSRQLEFLAQFSTDIRHVSGDSNAVPDALSRIDEIHLLVKIYFDTMAKDQESNNRLESLMRIGSGLKLKPIKLSSRAKLMCDVSTGTIRPYVPETFRKIAFDSIHSLFILVVKPLSN</sequence>
<dbReference type="Proteomes" id="UP000499080">
    <property type="component" value="Unassembled WGS sequence"/>
</dbReference>
<protein>
    <recommendedName>
        <fullName evidence="1">Reverse transcriptase domain-containing protein</fullName>
    </recommendedName>
</protein>
<reference evidence="2 3" key="1">
    <citation type="journal article" date="2019" name="Sci. Rep.">
        <title>Orb-weaving spider Araneus ventricosus genome elucidates the spidroin gene catalogue.</title>
        <authorList>
            <person name="Kono N."/>
            <person name="Nakamura H."/>
            <person name="Ohtoshi R."/>
            <person name="Moran D.A.P."/>
            <person name="Shinohara A."/>
            <person name="Yoshida Y."/>
            <person name="Fujiwara M."/>
            <person name="Mori M."/>
            <person name="Tomita M."/>
            <person name="Arakawa K."/>
        </authorList>
    </citation>
    <scope>NUCLEOTIDE SEQUENCE [LARGE SCALE GENOMIC DNA]</scope>
</reference>
<dbReference type="InterPro" id="IPR053134">
    <property type="entry name" value="RNA-dir_DNA_polymerase"/>
</dbReference>
<dbReference type="Gene3D" id="3.30.70.270">
    <property type="match status" value="1"/>
</dbReference>
<dbReference type="InterPro" id="IPR043128">
    <property type="entry name" value="Rev_trsase/Diguanyl_cyclase"/>
</dbReference>
<gene>
    <name evidence="2" type="ORF">AVEN_234284_1</name>
</gene>
<dbReference type="InterPro" id="IPR043502">
    <property type="entry name" value="DNA/RNA_pol_sf"/>
</dbReference>
<dbReference type="EMBL" id="BGPR01000009">
    <property type="protein sequence ID" value="GBL75959.1"/>
    <property type="molecule type" value="Genomic_DNA"/>
</dbReference>
<dbReference type="OrthoDB" id="422540at2759"/>
<dbReference type="AlphaFoldDB" id="A0A4Y2A993"/>
<evidence type="ECO:0000313" key="2">
    <source>
        <dbReference type="EMBL" id="GBL75959.1"/>
    </source>
</evidence>
<dbReference type="PANTHER" id="PTHR24559">
    <property type="entry name" value="TRANSPOSON TY3-I GAG-POL POLYPROTEIN"/>
    <property type="match status" value="1"/>
</dbReference>
<dbReference type="InterPro" id="IPR000477">
    <property type="entry name" value="RT_dom"/>
</dbReference>
<organism evidence="2 3">
    <name type="scientific">Araneus ventricosus</name>
    <name type="common">Orbweaver spider</name>
    <name type="synonym">Epeira ventricosa</name>
    <dbReference type="NCBI Taxonomy" id="182803"/>
    <lineage>
        <taxon>Eukaryota</taxon>
        <taxon>Metazoa</taxon>
        <taxon>Ecdysozoa</taxon>
        <taxon>Arthropoda</taxon>
        <taxon>Chelicerata</taxon>
        <taxon>Arachnida</taxon>
        <taxon>Araneae</taxon>
        <taxon>Araneomorphae</taxon>
        <taxon>Entelegynae</taxon>
        <taxon>Araneoidea</taxon>
        <taxon>Araneidae</taxon>
        <taxon>Araneus</taxon>
    </lineage>
</organism>
<keyword evidence="3" id="KW-1185">Reference proteome</keyword>
<proteinExistence type="predicted"/>
<evidence type="ECO:0000259" key="1">
    <source>
        <dbReference type="Pfam" id="PF00078"/>
    </source>
</evidence>
<dbReference type="Pfam" id="PF00078">
    <property type="entry name" value="RVT_1"/>
    <property type="match status" value="1"/>
</dbReference>
<name>A0A4Y2A993_ARAVE</name>
<evidence type="ECO:0000313" key="3">
    <source>
        <dbReference type="Proteomes" id="UP000499080"/>
    </source>
</evidence>
<dbReference type="GO" id="GO:0071897">
    <property type="term" value="P:DNA biosynthetic process"/>
    <property type="evidence" value="ECO:0007669"/>
    <property type="project" value="UniProtKB-ARBA"/>
</dbReference>
<dbReference type="SUPFAM" id="SSF56672">
    <property type="entry name" value="DNA/RNA polymerases"/>
    <property type="match status" value="1"/>
</dbReference>
<dbReference type="PANTHER" id="PTHR24559:SF444">
    <property type="entry name" value="REVERSE TRANSCRIPTASE DOMAIN-CONTAINING PROTEIN"/>
    <property type="match status" value="1"/>
</dbReference>
<comment type="caution">
    <text evidence="2">The sequence shown here is derived from an EMBL/GenBank/DDBJ whole genome shotgun (WGS) entry which is preliminary data.</text>
</comment>
<feature type="domain" description="Reverse transcriptase" evidence="1">
    <location>
        <begin position="1"/>
        <end position="63"/>
    </location>
</feature>
<accession>A0A4Y2A993</accession>